<dbReference type="RefSeq" id="WP_058379166.1">
    <property type="nucleotide sequence ID" value="NZ_CABPSE010000012.1"/>
</dbReference>
<dbReference type="EMBL" id="CABPSE010000012">
    <property type="protein sequence ID" value="VVE27826.1"/>
    <property type="molecule type" value="Genomic_DNA"/>
</dbReference>
<name>A0A5E4WXW8_9BURK</name>
<dbReference type="Proteomes" id="UP000383971">
    <property type="component" value="Unassembled WGS sequence"/>
</dbReference>
<accession>A0A5E4WXW8</accession>
<organism evidence="1 2">
    <name type="scientific">Pandoraea communis</name>
    <dbReference type="NCBI Taxonomy" id="2508297"/>
    <lineage>
        <taxon>Bacteria</taxon>
        <taxon>Pseudomonadati</taxon>
        <taxon>Pseudomonadota</taxon>
        <taxon>Betaproteobacteria</taxon>
        <taxon>Burkholderiales</taxon>
        <taxon>Burkholderiaceae</taxon>
        <taxon>Pandoraea</taxon>
    </lineage>
</organism>
<evidence type="ECO:0008006" key="3">
    <source>
        <dbReference type="Google" id="ProtNLM"/>
    </source>
</evidence>
<sequence length="276" mass="30628">MEQTTDNIQTALAAGAASVQPVTSHGGIPFVAVPDGYKVHDLESLLPVPTRKRAEVTITDTDSFIHYTKKHGVTDTTTIFADIDAEASRFNLIGVLNDHGTDAGAAQWRDHQCKFQPAQAVEWKRWLSRNKQHFSQIDFAAWLEENLSDIASVAGMPSGADILKMALGFEANSDKKLRSKVNLQDGGVQFEFVDDSTQETRTTMQAFERFTLGLPVFDGSTSAYPLEARLKYREKDGKLTFWYELIRPDRVFKTAVTDELGRIKEATGFPVVSGKP</sequence>
<dbReference type="InterPro" id="IPR019276">
    <property type="entry name" value="DUF2303"/>
</dbReference>
<dbReference type="Pfam" id="PF10065">
    <property type="entry name" value="DUF2303"/>
    <property type="match status" value="1"/>
</dbReference>
<gene>
    <name evidence="1" type="ORF">PCO31111_03497</name>
</gene>
<proteinExistence type="predicted"/>
<protein>
    <recommendedName>
        <fullName evidence="3">DUF2303 family protein</fullName>
    </recommendedName>
</protein>
<keyword evidence="2" id="KW-1185">Reference proteome</keyword>
<evidence type="ECO:0000313" key="1">
    <source>
        <dbReference type="EMBL" id="VVE27826.1"/>
    </source>
</evidence>
<reference evidence="1 2" key="1">
    <citation type="submission" date="2019-08" db="EMBL/GenBank/DDBJ databases">
        <authorList>
            <person name="Peeters C."/>
        </authorList>
    </citation>
    <scope>NUCLEOTIDE SEQUENCE [LARGE SCALE GENOMIC DNA]</scope>
    <source>
        <strain evidence="1 2">LMG 31111</strain>
    </source>
</reference>
<evidence type="ECO:0000313" key="2">
    <source>
        <dbReference type="Proteomes" id="UP000383971"/>
    </source>
</evidence>
<dbReference type="AlphaFoldDB" id="A0A5E4WXW8"/>